<reference evidence="2 3" key="1">
    <citation type="submission" date="2019-11" db="EMBL/GenBank/DDBJ databases">
        <title>Whole genome sequence of Oryza granulata.</title>
        <authorList>
            <person name="Li W."/>
        </authorList>
    </citation>
    <scope>NUCLEOTIDE SEQUENCE [LARGE SCALE GENOMIC DNA]</scope>
    <source>
        <strain evidence="3">cv. Menghai</strain>
        <tissue evidence="2">Leaf</tissue>
    </source>
</reference>
<gene>
    <name evidence="2" type="ORF">E2562_005646</name>
</gene>
<evidence type="ECO:0000313" key="2">
    <source>
        <dbReference type="EMBL" id="KAF0887938.1"/>
    </source>
</evidence>
<dbReference type="PANTHER" id="PTHR44542:SF5">
    <property type="entry name" value="OS12G0428000 PROTEIN"/>
    <property type="match status" value="1"/>
</dbReference>
<dbReference type="AlphaFoldDB" id="A0A6G1BIQ5"/>
<dbReference type="InterPro" id="IPR001763">
    <property type="entry name" value="Rhodanese-like_dom"/>
</dbReference>
<name>A0A6G1BIQ5_9ORYZ</name>
<dbReference type="Gene3D" id="3.40.250.10">
    <property type="entry name" value="Rhodanese-like domain"/>
    <property type="match status" value="1"/>
</dbReference>
<proteinExistence type="predicted"/>
<dbReference type="PROSITE" id="PS50206">
    <property type="entry name" value="RHODANESE_3"/>
    <property type="match status" value="1"/>
</dbReference>
<dbReference type="PANTHER" id="PTHR44542">
    <property type="entry name" value="THIOSULFATE SULFURTRANSFERASE 18"/>
    <property type="match status" value="1"/>
</dbReference>
<dbReference type="OrthoDB" id="566238at2759"/>
<protein>
    <recommendedName>
        <fullName evidence="1">Rhodanese domain-containing protein</fullName>
    </recommendedName>
</protein>
<dbReference type="InterPro" id="IPR036873">
    <property type="entry name" value="Rhodanese-like_dom_sf"/>
</dbReference>
<dbReference type="Pfam" id="PF00581">
    <property type="entry name" value="Rhodanese"/>
    <property type="match status" value="1"/>
</dbReference>
<evidence type="ECO:0000313" key="3">
    <source>
        <dbReference type="Proteomes" id="UP000479710"/>
    </source>
</evidence>
<keyword evidence="3" id="KW-1185">Reference proteome</keyword>
<dbReference type="CDD" id="cd00158">
    <property type="entry name" value="RHOD"/>
    <property type="match status" value="1"/>
</dbReference>
<dbReference type="GO" id="GO:0003824">
    <property type="term" value="F:catalytic activity"/>
    <property type="evidence" value="ECO:0007669"/>
    <property type="project" value="InterPro"/>
</dbReference>
<sequence length="137" mass="14679">MGSLRGAGGGSGGDYSEAERVRSVDAEEACALLSSGRHKYLDVRMWEDFEKGHVAGARNVPYYLSVTPSGNEKNPQFVDQVAALYATHDPIIVGCRSGVRSKLATANLAAAGFKNVRNLEGGYLSLLRAAKQQPHEN</sequence>
<organism evidence="2 3">
    <name type="scientific">Oryza meyeriana var. granulata</name>
    <dbReference type="NCBI Taxonomy" id="110450"/>
    <lineage>
        <taxon>Eukaryota</taxon>
        <taxon>Viridiplantae</taxon>
        <taxon>Streptophyta</taxon>
        <taxon>Embryophyta</taxon>
        <taxon>Tracheophyta</taxon>
        <taxon>Spermatophyta</taxon>
        <taxon>Magnoliopsida</taxon>
        <taxon>Liliopsida</taxon>
        <taxon>Poales</taxon>
        <taxon>Poaceae</taxon>
        <taxon>BOP clade</taxon>
        <taxon>Oryzoideae</taxon>
        <taxon>Oryzeae</taxon>
        <taxon>Oryzinae</taxon>
        <taxon>Oryza</taxon>
        <taxon>Oryza meyeriana</taxon>
    </lineage>
</organism>
<feature type="domain" description="Rhodanese" evidence="1">
    <location>
        <begin position="34"/>
        <end position="131"/>
    </location>
</feature>
<accession>A0A6G1BIQ5</accession>
<dbReference type="InterPro" id="IPR044684">
    <property type="entry name" value="STR17/STR18/HARC1-like"/>
</dbReference>
<dbReference type="SMART" id="SM00450">
    <property type="entry name" value="RHOD"/>
    <property type="match status" value="1"/>
</dbReference>
<dbReference type="EMBL" id="SPHZ02000012">
    <property type="protein sequence ID" value="KAF0887938.1"/>
    <property type="molecule type" value="Genomic_DNA"/>
</dbReference>
<dbReference type="SUPFAM" id="SSF52821">
    <property type="entry name" value="Rhodanese/Cell cycle control phosphatase"/>
    <property type="match status" value="1"/>
</dbReference>
<evidence type="ECO:0000259" key="1">
    <source>
        <dbReference type="PROSITE" id="PS50206"/>
    </source>
</evidence>
<dbReference type="Proteomes" id="UP000479710">
    <property type="component" value="Unassembled WGS sequence"/>
</dbReference>
<comment type="caution">
    <text evidence="2">The sequence shown here is derived from an EMBL/GenBank/DDBJ whole genome shotgun (WGS) entry which is preliminary data.</text>
</comment>